<organism evidence="17 20">
    <name type="scientific">Phascolarctobacterium faecium</name>
    <dbReference type="NCBI Taxonomy" id="33025"/>
    <lineage>
        <taxon>Bacteria</taxon>
        <taxon>Bacillati</taxon>
        <taxon>Bacillota</taxon>
        <taxon>Negativicutes</taxon>
        <taxon>Acidaminococcales</taxon>
        <taxon>Acidaminococcaceae</taxon>
        <taxon>Phascolarctobacterium</taxon>
    </lineage>
</organism>
<feature type="coiled-coil region" evidence="15">
    <location>
        <begin position="396"/>
        <end position="437"/>
    </location>
</feature>
<dbReference type="SMART" id="SM00387">
    <property type="entry name" value="HATPase_c"/>
    <property type="match status" value="1"/>
</dbReference>
<evidence type="ECO:0000256" key="4">
    <source>
        <dbReference type="ARBA" id="ARBA00012438"/>
    </source>
</evidence>
<keyword evidence="7" id="KW-0808">Transferase</keyword>
<keyword evidence="5" id="KW-1003">Cell membrane</keyword>
<dbReference type="Pfam" id="PF00512">
    <property type="entry name" value="HisKA"/>
    <property type="match status" value="1"/>
</dbReference>
<keyword evidence="13" id="KW-0902">Two-component regulatory system</keyword>
<dbReference type="EC" id="2.7.13.3" evidence="4"/>
<evidence type="ECO:0000256" key="12">
    <source>
        <dbReference type="ARBA" id="ARBA00022989"/>
    </source>
</evidence>
<dbReference type="SMART" id="SM00388">
    <property type="entry name" value="HisKA"/>
    <property type="match status" value="1"/>
</dbReference>
<evidence type="ECO:0000256" key="3">
    <source>
        <dbReference type="ARBA" id="ARBA00004651"/>
    </source>
</evidence>
<comment type="catalytic activity">
    <reaction evidence="1">
        <text>ATP + protein L-histidine = ADP + protein N-phospho-L-histidine.</text>
        <dbReference type="EC" id="2.7.13.3"/>
    </reaction>
</comment>
<dbReference type="Proteomes" id="UP000484547">
    <property type="component" value="Unassembled WGS sequence"/>
</dbReference>
<keyword evidence="8" id="KW-0812">Transmembrane</keyword>
<keyword evidence="14" id="KW-0472">Membrane</keyword>
<dbReference type="PANTHER" id="PTHR43711">
    <property type="entry name" value="TWO-COMPONENT HISTIDINE KINASE"/>
    <property type="match status" value="1"/>
</dbReference>
<protein>
    <recommendedName>
        <fullName evidence="4">histidine kinase</fullName>
        <ecNumber evidence="4">2.7.13.3</ecNumber>
    </recommendedName>
</protein>
<dbReference type="SUPFAM" id="SSF47384">
    <property type="entry name" value="Homodimeric domain of signal transducing histidine kinase"/>
    <property type="match status" value="1"/>
</dbReference>
<dbReference type="InterPro" id="IPR033463">
    <property type="entry name" value="sCache_3"/>
</dbReference>
<dbReference type="RefSeq" id="WP_155163390.1">
    <property type="nucleotide sequence ID" value="NZ_WNBG01000001.1"/>
</dbReference>
<dbReference type="GO" id="GO:0005524">
    <property type="term" value="F:ATP binding"/>
    <property type="evidence" value="ECO:0007669"/>
    <property type="project" value="UniProtKB-KW"/>
</dbReference>
<evidence type="ECO:0000256" key="1">
    <source>
        <dbReference type="ARBA" id="ARBA00000085"/>
    </source>
</evidence>
<dbReference type="InterPro" id="IPR036890">
    <property type="entry name" value="HATPase_C_sf"/>
</dbReference>
<evidence type="ECO:0000256" key="14">
    <source>
        <dbReference type="ARBA" id="ARBA00023136"/>
    </source>
</evidence>
<dbReference type="EMBL" id="WNBM01000001">
    <property type="protein sequence ID" value="MTT74672.1"/>
    <property type="molecule type" value="Genomic_DNA"/>
</dbReference>
<evidence type="ECO:0000256" key="2">
    <source>
        <dbReference type="ARBA" id="ARBA00004314"/>
    </source>
</evidence>
<evidence type="ECO:0000313" key="20">
    <source>
        <dbReference type="Proteomes" id="UP000484547"/>
    </source>
</evidence>
<dbReference type="FunFam" id="3.30.565.10:FF:000023">
    <property type="entry name" value="PAS domain-containing sensor histidine kinase"/>
    <property type="match status" value="1"/>
</dbReference>
<evidence type="ECO:0000313" key="18">
    <source>
        <dbReference type="EMBL" id="MTU02803.1"/>
    </source>
</evidence>
<dbReference type="CDD" id="cd00082">
    <property type="entry name" value="HisKA"/>
    <property type="match status" value="1"/>
</dbReference>
<dbReference type="GO" id="GO:0045121">
    <property type="term" value="C:membrane raft"/>
    <property type="evidence" value="ECO:0007669"/>
    <property type="project" value="UniProtKB-SubCell"/>
</dbReference>
<dbReference type="InterPro" id="IPR050736">
    <property type="entry name" value="Sensor_HK_Regulatory"/>
</dbReference>
<name>A0A7X3BU29_9FIRM</name>
<dbReference type="AlphaFoldDB" id="A0A7X3BU29"/>
<evidence type="ECO:0000256" key="5">
    <source>
        <dbReference type="ARBA" id="ARBA00022475"/>
    </source>
</evidence>
<dbReference type="InterPro" id="IPR003661">
    <property type="entry name" value="HisK_dim/P_dom"/>
</dbReference>
<dbReference type="GO" id="GO:0005886">
    <property type="term" value="C:plasma membrane"/>
    <property type="evidence" value="ECO:0007669"/>
    <property type="project" value="UniProtKB-SubCell"/>
</dbReference>
<accession>A0A7X3BU29</accession>
<comment type="subcellular location">
    <subcellularLocation>
        <location evidence="3">Cell membrane</location>
        <topology evidence="3">Multi-pass membrane protein</topology>
    </subcellularLocation>
    <subcellularLocation>
        <location evidence="2">Membrane raft</location>
        <topology evidence="2">Multi-pass membrane protein</topology>
    </subcellularLocation>
</comment>
<evidence type="ECO:0000256" key="9">
    <source>
        <dbReference type="ARBA" id="ARBA00022741"/>
    </source>
</evidence>
<dbReference type="PRINTS" id="PR00344">
    <property type="entry name" value="BCTRLSENSOR"/>
</dbReference>
<keyword evidence="12" id="KW-1133">Transmembrane helix</keyword>
<keyword evidence="10 17" id="KW-0418">Kinase</keyword>
<evidence type="ECO:0000256" key="11">
    <source>
        <dbReference type="ARBA" id="ARBA00022840"/>
    </source>
</evidence>
<keyword evidence="19" id="KW-1185">Reference proteome</keyword>
<feature type="domain" description="Histidine kinase" evidence="16">
    <location>
        <begin position="451"/>
        <end position="664"/>
    </location>
</feature>
<dbReference type="InterPro" id="IPR005467">
    <property type="entry name" value="His_kinase_dom"/>
</dbReference>
<dbReference type="PROSITE" id="PS50109">
    <property type="entry name" value="HIS_KIN"/>
    <property type="match status" value="1"/>
</dbReference>
<keyword evidence="15" id="KW-0175">Coiled coil</keyword>
<comment type="caution">
    <text evidence="17">The sequence shown here is derived from an EMBL/GenBank/DDBJ whole genome shotgun (WGS) entry which is preliminary data.</text>
</comment>
<dbReference type="OrthoDB" id="9780718at2"/>
<evidence type="ECO:0000256" key="7">
    <source>
        <dbReference type="ARBA" id="ARBA00022679"/>
    </source>
</evidence>
<evidence type="ECO:0000256" key="13">
    <source>
        <dbReference type="ARBA" id="ARBA00023012"/>
    </source>
</evidence>
<dbReference type="PANTHER" id="PTHR43711:SF26">
    <property type="entry name" value="SENSOR HISTIDINE KINASE RCSC"/>
    <property type="match status" value="1"/>
</dbReference>
<dbReference type="FunFam" id="1.10.287.130:FF:000001">
    <property type="entry name" value="Two-component sensor histidine kinase"/>
    <property type="match status" value="1"/>
</dbReference>
<evidence type="ECO:0000259" key="16">
    <source>
        <dbReference type="PROSITE" id="PS50109"/>
    </source>
</evidence>
<dbReference type="CDD" id="cd16922">
    <property type="entry name" value="HATPase_EvgS-ArcB-TorS-like"/>
    <property type="match status" value="1"/>
</dbReference>
<evidence type="ECO:0000313" key="17">
    <source>
        <dbReference type="EMBL" id="MTT74672.1"/>
    </source>
</evidence>
<keyword evidence="6" id="KW-0597">Phosphoprotein</keyword>
<dbReference type="Pfam" id="PF17202">
    <property type="entry name" value="sCache_3_3"/>
    <property type="match status" value="1"/>
</dbReference>
<evidence type="ECO:0000313" key="19">
    <source>
        <dbReference type="Proteomes" id="UP000443070"/>
    </source>
</evidence>
<sequence length="664" mass="75700">MSIKKKLSIFVLVLLLVPMLLLVLSTQHFFDRQIQENERNYLQVAMKTVRNDMENRMDEMRKAGLLFAGDSDINKAMYDDRNRLAMALNNLKRNFNYLDYVVIVDRENRILASSSPYLLYPDGSAVKILAASSMLFGKTHVSEEVVGLEELFTKDSFEYDNFSIKILNQSPGAQEYLHKALMGIVVVPIRDKSADNDVIGAIVLCDVLNNDNYFAERYSRNLDNSFLAFSIDGIRIASNIQTDTKSNFVGSRAPHETGKYLEDDKQYFGKVDVDDEIHVFLDQKIFNSADEPIAVVGIGIPEEKFSGIVSNNYKYVLGLFFLCLWAMLILGQLLAEKISCPIVHVTDLTRDYYEKNFGNKAILNGKKDDEGAMLQEMFEKFTTQLELRKQESKLYLEQLECEHQQQKQLAFELQKNNEQLELNVAERTKYLQEALNELKKVDVAKSQFMANISHELRTPLNAIIGSSEILKDDILGELNQKQKKYVANIFSSSTHLLQLINDILDISKIASGKMTLNYSEFYLKEIVLQTVENVKSYVTSKQLKVKLKFEPDDFMIEADAAKLKQILYNLLSNAVKFTGTGGQIEIYVYKREDVAEFIVRDNGIGIAEQDQKKVFVEFEQVDSSYTREYEGTGLGLPLVKKMVEMHGGYVYLKSALGEGTEVIF</sequence>
<dbReference type="SUPFAM" id="SSF55874">
    <property type="entry name" value="ATPase domain of HSP90 chaperone/DNA topoisomerase II/histidine kinase"/>
    <property type="match status" value="1"/>
</dbReference>
<evidence type="ECO:0000256" key="15">
    <source>
        <dbReference type="SAM" id="Coils"/>
    </source>
</evidence>
<keyword evidence="9" id="KW-0547">Nucleotide-binding</keyword>
<dbReference type="Gene3D" id="3.30.565.10">
    <property type="entry name" value="Histidine kinase-like ATPase, C-terminal domain"/>
    <property type="match status" value="1"/>
</dbReference>
<dbReference type="EMBL" id="WNBW01000001">
    <property type="protein sequence ID" value="MTU02803.1"/>
    <property type="molecule type" value="Genomic_DNA"/>
</dbReference>
<keyword evidence="11" id="KW-0067">ATP-binding</keyword>
<gene>
    <name evidence="17" type="ORF">GMD11_00110</name>
    <name evidence="18" type="ORF">GMD18_00105</name>
</gene>
<dbReference type="Gene3D" id="1.10.287.130">
    <property type="match status" value="1"/>
</dbReference>
<dbReference type="InterPro" id="IPR036097">
    <property type="entry name" value="HisK_dim/P_sf"/>
</dbReference>
<dbReference type="InterPro" id="IPR003594">
    <property type="entry name" value="HATPase_dom"/>
</dbReference>
<dbReference type="Pfam" id="PF02518">
    <property type="entry name" value="HATPase_c"/>
    <property type="match status" value="1"/>
</dbReference>
<dbReference type="Proteomes" id="UP000443070">
    <property type="component" value="Unassembled WGS sequence"/>
</dbReference>
<reference evidence="19 20" key="1">
    <citation type="journal article" date="2019" name="Nat. Med.">
        <title>A library of human gut bacterial isolates paired with longitudinal multiomics data enables mechanistic microbiome research.</title>
        <authorList>
            <person name="Poyet M."/>
            <person name="Groussin M."/>
            <person name="Gibbons S.M."/>
            <person name="Avila-Pacheco J."/>
            <person name="Jiang X."/>
            <person name="Kearney S.M."/>
            <person name="Perrotta A.R."/>
            <person name="Berdy B."/>
            <person name="Zhao S."/>
            <person name="Lieberman T.D."/>
            <person name="Swanson P.K."/>
            <person name="Smith M."/>
            <person name="Roesemann S."/>
            <person name="Alexander J.E."/>
            <person name="Rich S.A."/>
            <person name="Livny J."/>
            <person name="Vlamakis H."/>
            <person name="Clish C."/>
            <person name="Bullock K."/>
            <person name="Deik A."/>
            <person name="Scott J."/>
            <person name="Pierce K.A."/>
            <person name="Xavier R.J."/>
            <person name="Alm E.J."/>
        </authorList>
    </citation>
    <scope>NUCLEOTIDE SEQUENCE [LARGE SCALE GENOMIC DNA]</scope>
    <source>
        <strain evidence="17 20">BIOML-A13</strain>
        <strain evidence="18 19">BIOML-A3</strain>
    </source>
</reference>
<evidence type="ECO:0000256" key="8">
    <source>
        <dbReference type="ARBA" id="ARBA00022692"/>
    </source>
</evidence>
<evidence type="ECO:0000256" key="10">
    <source>
        <dbReference type="ARBA" id="ARBA00022777"/>
    </source>
</evidence>
<dbReference type="GO" id="GO:0000155">
    <property type="term" value="F:phosphorelay sensor kinase activity"/>
    <property type="evidence" value="ECO:0007669"/>
    <property type="project" value="InterPro"/>
</dbReference>
<proteinExistence type="predicted"/>
<evidence type="ECO:0000256" key="6">
    <source>
        <dbReference type="ARBA" id="ARBA00022553"/>
    </source>
</evidence>
<dbReference type="InterPro" id="IPR004358">
    <property type="entry name" value="Sig_transdc_His_kin-like_C"/>
</dbReference>